<feature type="region of interest" description="Disordered" evidence="7">
    <location>
        <begin position="93"/>
        <end position="114"/>
    </location>
</feature>
<dbReference type="GO" id="GO:0017025">
    <property type="term" value="F:TBP-class protein binding"/>
    <property type="evidence" value="ECO:0007669"/>
    <property type="project" value="InterPro"/>
</dbReference>
<gene>
    <name evidence="10" type="primary">LOC108667222</name>
</gene>
<dbReference type="GeneID" id="108667222"/>
<dbReference type="PANTHER" id="PTHR11618:SF13">
    <property type="entry name" value="TRANSCRIPTION INITIATION FACTOR IIB"/>
    <property type="match status" value="1"/>
</dbReference>
<feature type="region of interest" description="Disordered" evidence="7">
    <location>
        <begin position="1"/>
        <end position="25"/>
    </location>
</feature>
<evidence type="ECO:0000313" key="9">
    <source>
        <dbReference type="Proteomes" id="UP000694843"/>
    </source>
</evidence>
<protein>
    <recommendedName>
        <fullName evidence="2">Transcription initiation factor IIB</fullName>
    </recommendedName>
    <alternativeName>
        <fullName evidence="6">General transcription factor TFIIB</fullName>
    </alternativeName>
</protein>
<evidence type="ECO:0000259" key="8">
    <source>
        <dbReference type="SMART" id="SM00385"/>
    </source>
</evidence>
<proteinExistence type="inferred from homology"/>
<dbReference type="GO" id="GO:0097550">
    <property type="term" value="C:transcription preinitiation complex"/>
    <property type="evidence" value="ECO:0007669"/>
    <property type="project" value="TreeGrafter"/>
</dbReference>
<reference evidence="10" key="1">
    <citation type="submission" date="2025-08" db="UniProtKB">
        <authorList>
            <consortium name="RefSeq"/>
        </authorList>
    </citation>
    <scope>IDENTIFICATION</scope>
    <source>
        <tissue evidence="10">Whole organism</tissue>
    </source>
</reference>
<evidence type="ECO:0000256" key="3">
    <source>
        <dbReference type="ARBA" id="ARBA00022737"/>
    </source>
</evidence>
<dbReference type="GO" id="GO:0005634">
    <property type="term" value="C:nucleus"/>
    <property type="evidence" value="ECO:0007669"/>
    <property type="project" value="TreeGrafter"/>
</dbReference>
<feature type="domain" description="Cyclin-like" evidence="8">
    <location>
        <begin position="247"/>
        <end position="328"/>
    </location>
</feature>
<dbReference type="Gene3D" id="1.10.472.10">
    <property type="entry name" value="Cyclin-like"/>
    <property type="match status" value="1"/>
</dbReference>
<evidence type="ECO:0000313" key="10">
    <source>
        <dbReference type="RefSeq" id="XP_018009710.1"/>
    </source>
</evidence>
<evidence type="ECO:0000256" key="7">
    <source>
        <dbReference type="SAM" id="MobiDB-lite"/>
    </source>
</evidence>
<dbReference type="GO" id="GO:0016251">
    <property type="term" value="F:RNA polymerase II general transcription initiation factor activity"/>
    <property type="evidence" value="ECO:0007669"/>
    <property type="project" value="TreeGrafter"/>
</dbReference>
<accession>A0A8B7N7U8</accession>
<dbReference type="InterPro" id="IPR013763">
    <property type="entry name" value="Cyclin-like_dom"/>
</dbReference>
<dbReference type="Proteomes" id="UP000694843">
    <property type="component" value="Unplaced"/>
</dbReference>
<dbReference type="PRINTS" id="PR00685">
    <property type="entry name" value="TIFACTORIIB"/>
</dbReference>
<evidence type="ECO:0000256" key="2">
    <source>
        <dbReference type="ARBA" id="ARBA00013932"/>
    </source>
</evidence>
<sequence length="360" mass="40628">MSKCENRLVSPDAAQNAKKLSRKRKRSDFTIEIEPKIKVELDHLMFDDIKVEHDHFCEEEFKTEQEYSGTHLPEWKIDVTKKSTESTTLLCGRNSAGQTFSNTSPDAESSSVDNQVVKNEPTEIAEERIMYDNTCTVGNIKMEQSEDGCEAQQMNELIEDRLTSDSKISVEKKKNCTIPKCMMQSFKFVSDLVRNINASESIIDDAMCLLIKEIAALCNFSKKDLGRAFKTVMKIIDSPLDIIKSDDFVSRYGHSLGIGQNVIEAAIHIANEAQKLDIIRGRSPISVAAGAIYMATQARAEALTLLEVSQATGTSENTVNIIYRALYPYAKQLFPANFEFDHSVENFPSRDRQHYILWKS</sequence>
<dbReference type="OrthoDB" id="25790at2759"/>
<dbReference type="InterPro" id="IPR023486">
    <property type="entry name" value="TFIIB_CS"/>
</dbReference>
<comment type="similarity">
    <text evidence="1">Belongs to the TFIIB family.</text>
</comment>
<keyword evidence="4" id="KW-0805">Transcription regulation</keyword>
<evidence type="ECO:0000256" key="5">
    <source>
        <dbReference type="ARBA" id="ARBA00023163"/>
    </source>
</evidence>
<name>A0A8B7N7U8_HYAAZ</name>
<dbReference type="GO" id="GO:0070897">
    <property type="term" value="P:transcription preinitiation complex assembly"/>
    <property type="evidence" value="ECO:0007669"/>
    <property type="project" value="InterPro"/>
</dbReference>
<dbReference type="RefSeq" id="XP_018009710.1">
    <property type="nucleotide sequence ID" value="XM_018154221.2"/>
</dbReference>
<dbReference type="PROSITE" id="PS00782">
    <property type="entry name" value="TFIIB"/>
    <property type="match status" value="1"/>
</dbReference>
<keyword evidence="5" id="KW-0804">Transcription</keyword>
<keyword evidence="9" id="KW-1185">Reference proteome</keyword>
<dbReference type="SMART" id="SM00385">
    <property type="entry name" value="CYCLIN"/>
    <property type="match status" value="1"/>
</dbReference>
<dbReference type="Pfam" id="PF00382">
    <property type="entry name" value="TFIIB"/>
    <property type="match status" value="1"/>
</dbReference>
<dbReference type="InterPro" id="IPR000812">
    <property type="entry name" value="TFIIB"/>
</dbReference>
<dbReference type="AlphaFoldDB" id="A0A8B7N7U8"/>
<evidence type="ECO:0000256" key="6">
    <source>
        <dbReference type="ARBA" id="ARBA00031706"/>
    </source>
</evidence>
<evidence type="ECO:0000256" key="1">
    <source>
        <dbReference type="ARBA" id="ARBA00010857"/>
    </source>
</evidence>
<dbReference type="InterPro" id="IPR036915">
    <property type="entry name" value="Cyclin-like_sf"/>
</dbReference>
<organism evidence="9 10">
    <name type="scientific">Hyalella azteca</name>
    <name type="common">Amphipod</name>
    <dbReference type="NCBI Taxonomy" id="294128"/>
    <lineage>
        <taxon>Eukaryota</taxon>
        <taxon>Metazoa</taxon>
        <taxon>Ecdysozoa</taxon>
        <taxon>Arthropoda</taxon>
        <taxon>Crustacea</taxon>
        <taxon>Multicrustacea</taxon>
        <taxon>Malacostraca</taxon>
        <taxon>Eumalacostraca</taxon>
        <taxon>Peracarida</taxon>
        <taxon>Amphipoda</taxon>
        <taxon>Senticaudata</taxon>
        <taxon>Talitrida</taxon>
        <taxon>Talitroidea</taxon>
        <taxon>Hyalellidae</taxon>
        <taxon>Hyalella</taxon>
    </lineage>
</organism>
<dbReference type="InterPro" id="IPR013150">
    <property type="entry name" value="TFIIB_cyclin"/>
</dbReference>
<dbReference type="SUPFAM" id="SSF47954">
    <property type="entry name" value="Cyclin-like"/>
    <property type="match status" value="1"/>
</dbReference>
<dbReference type="PANTHER" id="PTHR11618">
    <property type="entry name" value="TRANSCRIPTION INITIATION FACTOR IIB-RELATED"/>
    <property type="match status" value="1"/>
</dbReference>
<keyword evidence="3" id="KW-0677">Repeat</keyword>
<evidence type="ECO:0000256" key="4">
    <source>
        <dbReference type="ARBA" id="ARBA00023015"/>
    </source>
</evidence>
<dbReference type="GO" id="GO:0006367">
    <property type="term" value="P:transcription initiation at RNA polymerase II promoter"/>
    <property type="evidence" value="ECO:0007669"/>
    <property type="project" value="TreeGrafter"/>
</dbReference>